<dbReference type="InterPro" id="IPR005143">
    <property type="entry name" value="TF_LuxR_autoind-bd_dom"/>
</dbReference>
<organism evidence="5 6">
    <name type="scientific">Sphingosinicella rhizophila</name>
    <dbReference type="NCBI Taxonomy" id="3050082"/>
    <lineage>
        <taxon>Bacteria</taxon>
        <taxon>Pseudomonadati</taxon>
        <taxon>Pseudomonadota</taxon>
        <taxon>Alphaproteobacteria</taxon>
        <taxon>Sphingomonadales</taxon>
        <taxon>Sphingosinicellaceae</taxon>
        <taxon>Sphingosinicella</taxon>
    </lineage>
</organism>
<dbReference type="SMART" id="SM00421">
    <property type="entry name" value="HTH_LUXR"/>
    <property type="match status" value="1"/>
</dbReference>
<dbReference type="InterPro" id="IPR000792">
    <property type="entry name" value="Tscrpt_reg_LuxR_C"/>
</dbReference>
<dbReference type="InterPro" id="IPR016032">
    <property type="entry name" value="Sig_transdc_resp-reg_C-effctor"/>
</dbReference>
<dbReference type="RefSeq" id="WP_315724816.1">
    <property type="nucleotide sequence ID" value="NZ_JAVUPU010000003.1"/>
</dbReference>
<dbReference type="Gene3D" id="3.30.450.80">
    <property type="entry name" value="Transcription factor LuxR-like, autoinducer-binding domain"/>
    <property type="match status" value="1"/>
</dbReference>
<evidence type="ECO:0000313" key="5">
    <source>
        <dbReference type="EMBL" id="MDT9598608.1"/>
    </source>
</evidence>
<dbReference type="InterPro" id="IPR036693">
    <property type="entry name" value="TF_LuxR_autoind-bd_dom_sf"/>
</dbReference>
<dbReference type="EMBL" id="JAVUPU010000003">
    <property type="protein sequence ID" value="MDT9598608.1"/>
    <property type="molecule type" value="Genomic_DNA"/>
</dbReference>
<dbReference type="InterPro" id="IPR036388">
    <property type="entry name" value="WH-like_DNA-bd_sf"/>
</dbReference>
<reference evidence="5 6" key="1">
    <citation type="submission" date="2023-05" db="EMBL/GenBank/DDBJ databases">
        <authorList>
            <person name="Guo Y."/>
        </authorList>
    </citation>
    <scope>NUCLEOTIDE SEQUENCE [LARGE SCALE GENOMIC DNA]</scope>
    <source>
        <strain evidence="5 6">GR2756</strain>
    </source>
</reference>
<dbReference type="InterPro" id="IPR039420">
    <property type="entry name" value="WalR-like"/>
</dbReference>
<keyword evidence="1" id="KW-0805">Transcription regulation</keyword>
<evidence type="ECO:0000256" key="1">
    <source>
        <dbReference type="ARBA" id="ARBA00023015"/>
    </source>
</evidence>
<proteinExistence type="predicted"/>
<accession>A0ABU3Q5B9</accession>
<keyword evidence="3" id="KW-0804">Transcription</keyword>
<comment type="caution">
    <text evidence="5">The sequence shown here is derived from an EMBL/GenBank/DDBJ whole genome shotgun (WGS) entry which is preliminary data.</text>
</comment>
<evidence type="ECO:0000256" key="3">
    <source>
        <dbReference type="ARBA" id="ARBA00023163"/>
    </source>
</evidence>
<dbReference type="Proteomes" id="UP001259572">
    <property type="component" value="Unassembled WGS sequence"/>
</dbReference>
<keyword evidence="6" id="KW-1185">Reference proteome</keyword>
<feature type="domain" description="HTH luxR-type" evidence="4">
    <location>
        <begin position="186"/>
        <end position="251"/>
    </location>
</feature>
<sequence>MGRLISMATHGCSDRAIKIAGQFIGALSSVQSEAALRRLMGDVTRDMNFRHFALITHEDLRLRLPGQVDIRDYPEGIADRIIGQGEFRRDPVMRGCAFADSAFIWSDLHRLIVLNRRDLKSLQFGLQEGLDEGVTVPCYKLGQCLGSCTFAGRRKPFPAERALGVAQMIGIFAFQRARQLVGGDQTPAPPPRLNPRPRDCIVLAGRGLTNKQIARSLGLAPRTVDGYLTDARRLFGVTDRMELVTAAIFAGEIGLHEIRKNQSRAFALG</sequence>
<evidence type="ECO:0000313" key="6">
    <source>
        <dbReference type="Proteomes" id="UP001259572"/>
    </source>
</evidence>
<dbReference type="Pfam" id="PF00196">
    <property type="entry name" value="GerE"/>
    <property type="match status" value="1"/>
</dbReference>
<evidence type="ECO:0000259" key="4">
    <source>
        <dbReference type="PROSITE" id="PS50043"/>
    </source>
</evidence>
<protein>
    <submittedName>
        <fullName evidence="5">LuxR family transcriptional regulator</fullName>
    </submittedName>
</protein>
<name>A0ABU3Q5B9_9SPHN</name>
<dbReference type="Pfam" id="PF03472">
    <property type="entry name" value="Autoind_bind"/>
    <property type="match status" value="1"/>
</dbReference>
<dbReference type="CDD" id="cd06170">
    <property type="entry name" value="LuxR_C_like"/>
    <property type="match status" value="1"/>
</dbReference>
<dbReference type="PANTHER" id="PTHR43214">
    <property type="entry name" value="TWO-COMPONENT RESPONSE REGULATOR"/>
    <property type="match status" value="1"/>
</dbReference>
<dbReference type="PANTHER" id="PTHR43214:SF42">
    <property type="entry name" value="TRANSCRIPTIONAL REGULATORY PROTEIN DESR"/>
    <property type="match status" value="1"/>
</dbReference>
<dbReference type="PROSITE" id="PS50043">
    <property type="entry name" value="HTH_LUXR_2"/>
    <property type="match status" value="1"/>
</dbReference>
<keyword evidence="2" id="KW-0238">DNA-binding</keyword>
<dbReference type="SUPFAM" id="SSF46894">
    <property type="entry name" value="C-terminal effector domain of the bipartite response regulators"/>
    <property type="match status" value="1"/>
</dbReference>
<gene>
    <name evidence="5" type="ORF">RQX22_06565</name>
</gene>
<dbReference type="SUPFAM" id="SSF75516">
    <property type="entry name" value="Pheromone-binding domain of LuxR-like quorum-sensing transcription factors"/>
    <property type="match status" value="1"/>
</dbReference>
<dbReference type="Gene3D" id="1.10.10.10">
    <property type="entry name" value="Winged helix-like DNA-binding domain superfamily/Winged helix DNA-binding domain"/>
    <property type="match status" value="1"/>
</dbReference>
<evidence type="ECO:0000256" key="2">
    <source>
        <dbReference type="ARBA" id="ARBA00023125"/>
    </source>
</evidence>